<reference evidence="2" key="1">
    <citation type="submission" date="2022-03" db="EMBL/GenBank/DDBJ databases">
        <title>A functionally conserved STORR gene fusion in Papaver species that diverged 16.8 million years ago.</title>
        <authorList>
            <person name="Catania T."/>
        </authorList>
    </citation>
    <scope>NUCLEOTIDE SEQUENCE</scope>
    <source>
        <strain evidence="2">S-191538</strain>
    </source>
</reference>
<keyword evidence="3" id="KW-1185">Reference proteome</keyword>
<feature type="signal peptide" evidence="1">
    <location>
        <begin position="1"/>
        <end position="38"/>
    </location>
</feature>
<organism evidence="2 3">
    <name type="scientific">Papaver nudicaule</name>
    <name type="common">Iceland poppy</name>
    <dbReference type="NCBI Taxonomy" id="74823"/>
    <lineage>
        <taxon>Eukaryota</taxon>
        <taxon>Viridiplantae</taxon>
        <taxon>Streptophyta</taxon>
        <taxon>Embryophyta</taxon>
        <taxon>Tracheophyta</taxon>
        <taxon>Spermatophyta</taxon>
        <taxon>Magnoliopsida</taxon>
        <taxon>Ranunculales</taxon>
        <taxon>Papaveraceae</taxon>
        <taxon>Papaveroideae</taxon>
        <taxon>Papaver</taxon>
    </lineage>
</organism>
<proteinExistence type="predicted"/>
<feature type="chain" id="PRO_5041438553" evidence="1">
    <location>
        <begin position="39"/>
        <end position="79"/>
    </location>
</feature>
<comment type="caution">
    <text evidence="2">The sequence shown here is derived from an EMBL/GenBank/DDBJ whole genome shotgun (WGS) entry which is preliminary data.</text>
</comment>
<accession>A0AA41RWS6</accession>
<name>A0AA41RWS6_PAPNU</name>
<keyword evidence="1" id="KW-0732">Signal</keyword>
<evidence type="ECO:0000313" key="3">
    <source>
        <dbReference type="Proteomes" id="UP001177140"/>
    </source>
</evidence>
<protein>
    <submittedName>
        <fullName evidence="2">Uncharacterized protein</fullName>
    </submittedName>
</protein>
<evidence type="ECO:0000256" key="1">
    <source>
        <dbReference type="SAM" id="SignalP"/>
    </source>
</evidence>
<gene>
    <name evidence="2" type="ORF">MKW94_013258</name>
</gene>
<dbReference type="AlphaFoldDB" id="A0AA41RWS6"/>
<sequence>MSISSKQKMMPNYTCTQMIPALILCLLLLGEISYSVKAAGRVHIGYGDCSDFCISKKYYSGICVPNKMDQGPLGHFAVV</sequence>
<evidence type="ECO:0000313" key="2">
    <source>
        <dbReference type="EMBL" id="MCL7021598.1"/>
    </source>
</evidence>
<dbReference type="EMBL" id="JAJJMA010002480">
    <property type="protein sequence ID" value="MCL7021598.1"/>
    <property type="molecule type" value="Genomic_DNA"/>
</dbReference>
<dbReference type="Proteomes" id="UP001177140">
    <property type="component" value="Unassembled WGS sequence"/>
</dbReference>